<name>A0ABS1KZP0_9BACT</name>
<dbReference type="InterPro" id="IPR036390">
    <property type="entry name" value="WH_DNA-bd_sf"/>
</dbReference>
<evidence type="ECO:0000313" key="3">
    <source>
        <dbReference type="Proteomes" id="UP000613030"/>
    </source>
</evidence>
<reference evidence="2 3" key="1">
    <citation type="submission" date="2021-01" db="EMBL/GenBank/DDBJ databases">
        <title>Chryseolinea sp. Jin1 Genome sequencing and assembly.</title>
        <authorList>
            <person name="Kim I."/>
        </authorList>
    </citation>
    <scope>NUCLEOTIDE SEQUENCE [LARGE SCALE GENOMIC DNA]</scope>
    <source>
        <strain evidence="2 3">Jin1</strain>
    </source>
</reference>
<protein>
    <submittedName>
        <fullName evidence="2">Helix-turn-helix transcriptional regulator</fullName>
    </submittedName>
</protein>
<evidence type="ECO:0000313" key="2">
    <source>
        <dbReference type="EMBL" id="MBL0744926.1"/>
    </source>
</evidence>
<dbReference type="Gene3D" id="1.10.10.10">
    <property type="entry name" value="Winged helix-like DNA-binding domain superfamily/Winged helix DNA-binding domain"/>
    <property type="match status" value="1"/>
</dbReference>
<comment type="caution">
    <text evidence="2">The sequence shown here is derived from an EMBL/GenBank/DDBJ whole genome shotgun (WGS) entry which is preliminary data.</text>
</comment>
<sequence>MGKEYLGEFEELVLTMVGILQEEAYGNAIVNEIKERMGRESNLSAVHVTLYRLEDKGLIKSKMGGATNARGGRRKRIFTITNAGVAMLRAMKDARMDLWKLVPQLKFIGGR</sequence>
<dbReference type="EMBL" id="JAERRB010000013">
    <property type="protein sequence ID" value="MBL0744926.1"/>
    <property type="molecule type" value="Genomic_DNA"/>
</dbReference>
<evidence type="ECO:0000259" key="1">
    <source>
        <dbReference type="Pfam" id="PF03551"/>
    </source>
</evidence>
<dbReference type="InterPro" id="IPR036388">
    <property type="entry name" value="WH-like_DNA-bd_sf"/>
</dbReference>
<proteinExistence type="predicted"/>
<dbReference type="InterPro" id="IPR005149">
    <property type="entry name" value="Tscrpt_reg_PadR_N"/>
</dbReference>
<gene>
    <name evidence="2" type="ORF">JI741_27085</name>
</gene>
<dbReference type="SUPFAM" id="SSF46785">
    <property type="entry name" value="Winged helix' DNA-binding domain"/>
    <property type="match status" value="1"/>
</dbReference>
<dbReference type="Proteomes" id="UP000613030">
    <property type="component" value="Unassembled WGS sequence"/>
</dbReference>
<accession>A0ABS1KZP0</accession>
<organism evidence="2 3">
    <name type="scientific">Chryseolinea lacunae</name>
    <dbReference type="NCBI Taxonomy" id="2801331"/>
    <lineage>
        <taxon>Bacteria</taxon>
        <taxon>Pseudomonadati</taxon>
        <taxon>Bacteroidota</taxon>
        <taxon>Cytophagia</taxon>
        <taxon>Cytophagales</taxon>
        <taxon>Fulvivirgaceae</taxon>
        <taxon>Chryseolinea</taxon>
    </lineage>
</organism>
<feature type="domain" description="Transcription regulator PadR N-terminal" evidence="1">
    <location>
        <begin position="19"/>
        <end position="89"/>
    </location>
</feature>
<dbReference type="RefSeq" id="WP_202014956.1">
    <property type="nucleotide sequence ID" value="NZ_JAERRB010000013.1"/>
</dbReference>
<dbReference type="Pfam" id="PF03551">
    <property type="entry name" value="PadR"/>
    <property type="match status" value="1"/>
</dbReference>
<keyword evidence="3" id="KW-1185">Reference proteome</keyword>